<evidence type="ECO:0000313" key="3">
    <source>
        <dbReference type="Proteomes" id="UP001166093"/>
    </source>
</evidence>
<dbReference type="InterPro" id="IPR036179">
    <property type="entry name" value="Ig-like_dom_sf"/>
</dbReference>
<organism evidence="2 3">
    <name type="scientific">Polyodon spathula</name>
    <name type="common">North American paddlefish</name>
    <name type="synonym">Squalus spathula</name>
    <dbReference type="NCBI Taxonomy" id="7913"/>
    <lineage>
        <taxon>Eukaryota</taxon>
        <taxon>Metazoa</taxon>
        <taxon>Chordata</taxon>
        <taxon>Craniata</taxon>
        <taxon>Vertebrata</taxon>
        <taxon>Euteleostomi</taxon>
        <taxon>Actinopterygii</taxon>
        <taxon>Chondrostei</taxon>
        <taxon>Acipenseriformes</taxon>
        <taxon>Polyodontidae</taxon>
        <taxon>Polyodon</taxon>
    </lineage>
</organism>
<sequence>MIPVLRRSSNTLQGSGMSRVCEKWPSALVKWAAQALASVCKLVCPSCKAAKKSLAVELTSNNKHPVVNEFQSVVLSCNIKSISTPDPRIEWKKFRGGETTFVYFQGKISGALENRAELTETTSILIHNTTRTDSAIYRCEVSAHEDVKKLDELSIELTVQVKPVVPRCSVPQSVPVGKSASLTCVETEGFPLSTYHWYRNNEPLPANPNSSPKFINSSYTADPKDGTLKFSEVKKVDAGEYYCVARNPAGTARCGPQLMEVFGISCAYKRGYFVSKQQTGKNYKPAGKGDAVDHARPDEEVGFNEQHELVPCSTLRTV</sequence>
<dbReference type="SMART" id="SM00409">
    <property type="entry name" value="IG"/>
    <property type="match status" value="2"/>
</dbReference>
<dbReference type="SMART" id="SM00406">
    <property type="entry name" value="IGv"/>
    <property type="match status" value="2"/>
</dbReference>
<accession>A0ABS2YIC3</accession>
<protein>
    <submittedName>
        <fullName evidence="2">JAM3 protein</fullName>
    </submittedName>
</protein>
<dbReference type="InterPro" id="IPR007110">
    <property type="entry name" value="Ig-like_dom"/>
</dbReference>
<dbReference type="Pfam" id="PF07686">
    <property type="entry name" value="V-set"/>
    <property type="match status" value="1"/>
</dbReference>
<feature type="non-terminal residue" evidence="2">
    <location>
        <position position="318"/>
    </location>
</feature>
<dbReference type="PANTHER" id="PTHR44598">
    <property type="entry name" value="JUNCTIONAL ADHESION MOLECULE C"/>
    <property type="match status" value="1"/>
</dbReference>
<dbReference type="InterPro" id="IPR013783">
    <property type="entry name" value="Ig-like_fold"/>
</dbReference>
<dbReference type="InterPro" id="IPR003598">
    <property type="entry name" value="Ig_sub2"/>
</dbReference>
<dbReference type="SUPFAM" id="SSF48726">
    <property type="entry name" value="Immunoglobulin"/>
    <property type="match status" value="2"/>
</dbReference>
<dbReference type="Gene3D" id="2.60.40.10">
    <property type="entry name" value="Immunoglobulins"/>
    <property type="match status" value="2"/>
</dbReference>
<dbReference type="InterPro" id="IPR042974">
    <property type="entry name" value="JAM-C"/>
</dbReference>
<dbReference type="InterPro" id="IPR003599">
    <property type="entry name" value="Ig_sub"/>
</dbReference>
<evidence type="ECO:0000313" key="2">
    <source>
        <dbReference type="EMBL" id="MBN3285930.1"/>
    </source>
</evidence>
<name>A0ABS2YIC3_POLSP</name>
<dbReference type="PANTHER" id="PTHR44598:SF2">
    <property type="entry name" value="JUNCTIONAL ADHESION MOLECULE C"/>
    <property type="match status" value="1"/>
</dbReference>
<evidence type="ECO:0000259" key="1">
    <source>
        <dbReference type="PROSITE" id="PS50835"/>
    </source>
</evidence>
<reference evidence="2" key="1">
    <citation type="journal article" date="2021" name="Cell">
        <title>Tracing the genetic footprints of vertebrate landing in non-teleost ray-finned fishes.</title>
        <authorList>
            <person name="Bi X."/>
            <person name="Wang K."/>
            <person name="Yang L."/>
            <person name="Pan H."/>
            <person name="Jiang H."/>
            <person name="Wei Q."/>
            <person name="Fang M."/>
            <person name="Yu H."/>
            <person name="Zhu C."/>
            <person name="Cai Y."/>
            <person name="He Y."/>
            <person name="Gan X."/>
            <person name="Zeng H."/>
            <person name="Yu D."/>
            <person name="Zhu Y."/>
            <person name="Jiang H."/>
            <person name="Qiu Q."/>
            <person name="Yang H."/>
            <person name="Zhang Y.E."/>
            <person name="Wang W."/>
            <person name="Zhu M."/>
            <person name="He S."/>
            <person name="Zhang G."/>
        </authorList>
    </citation>
    <scope>NUCLEOTIDE SEQUENCE</scope>
    <source>
        <strain evidence="2">Pddl_001</strain>
    </source>
</reference>
<keyword evidence="3" id="KW-1185">Reference proteome</keyword>
<proteinExistence type="predicted"/>
<gene>
    <name evidence="2" type="primary">Jam3</name>
    <name evidence="2" type="ORF">GTO93_0020173</name>
</gene>
<dbReference type="SMART" id="SM00408">
    <property type="entry name" value="IGc2"/>
    <property type="match status" value="2"/>
</dbReference>
<dbReference type="Proteomes" id="UP001166093">
    <property type="component" value="Unassembled WGS sequence"/>
</dbReference>
<feature type="domain" description="Ig-like" evidence="1">
    <location>
        <begin position="163"/>
        <end position="247"/>
    </location>
</feature>
<feature type="domain" description="Ig-like" evidence="1">
    <location>
        <begin position="45"/>
        <end position="156"/>
    </location>
</feature>
<dbReference type="PROSITE" id="PS50835">
    <property type="entry name" value="IG_LIKE"/>
    <property type="match status" value="2"/>
</dbReference>
<dbReference type="InterPro" id="IPR013106">
    <property type="entry name" value="Ig_V-set"/>
</dbReference>
<dbReference type="EMBL" id="JAAWVQ010153813">
    <property type="protein sequence ID" value="MBN3285930.1"/>
    <property type="molecule type" value="Genomic_DNA"/>
</dbReference>
<feature type="non-terminal residue" evidence="2">
    <location>
        <position position="1"/>
    </location>
</feature>
<comment type="caution">
    <text evidence="2">The sequence shown here is derived from an EMBL/GenBank/DDBJ whole genome shotgun (WGS) entry which is preliminary data.</text>
</comment>
<dbReference type="Pfam" id="PF13927">
    <property type="entry name" value="Ig_3"/>
    <property type="match status" value="1"/>
</dbReference>